<dbReference type="Proteomes" id="UP000019119">
    <property type="component" value="Segment"/>
</dbReference>
<feature type="compositionally biased region" description="Low complexity" evidence="1">
    <location>
        <begin position="7"/>
        <end position="16"/>
    </location>
</feature>
<dbReference type="GeneID" id="18502814"/>
<feature type="compositionally biased region" description="Low complexity" evidence="1">
    <location>
        <begin position="117"/>
        <end position="141"/>
    </location>
</feature>
<dbReference type="EMBL" id="KF861510">
    <property type="protein sequence ID" value="AHG23832.1"/>
    <property type="molecule type" value="Genomic_DNA"/>
</dbReference>
<dbReference type="OrthoDB" id="14029at10239"/>
<feature type="region of interest" description="Disordered" evidence="1">
    <location>
        <begin position="114"/>
        <end position="149"/>
    </location>
</feature>
<dbReference type="InterPro" id="IPR057999">
    <property type="entry name" value="Gp49"/>
</dbReference>
<dbReference type="KEGG" id="vg:18502814"/>
<accession>W0LN13</accession>
<protein>
    <submittedName>
        <fullName evidence="2">Uncharacterized protein</fullName>
    </submittedName>
</protein>
<dbReference type="RefSeq" id="YP_009005794.1">
    <property type="nucleotide sequence ID" value="NC_023564.1"/>
</dbReference>
<feature type="compositionally biased region" description="Pro residues" evidence="1">
    <location>
        <begin position="17"/>
        <end position="39"/>
    </location>
</feature>
<keyword evidence="3" id="KW-1185">Reference proteome</keyword>
<evidence type="ECO:0000313" key="3">
    <source>
        <dbReference type="Proteomes" id="UP000019119"/>
    </source>
</evidence>
<dbReference type="Pfam" id="PF25690">
    <property type="entry name" value="Phage_gp49"/>
    <property type="match status" value="1"/>
</dbReference>
<sequence length="187" mass="19770">MKGSNLTFPDPFADVPAPAPAPVPEPTPAPAHAPEPAPAAPDASVWDAKPATQALSVAHSTDGVSATFKFGGAYSDPWVVVKGADAGEVNAKLHDPQFRELMDFVKRVADVYGPSNQPAQTQAQGGGQRQSRAPQAAQEAPNGEKQYCQHGEMEYKTGVSKKTGKPYALFSCTAPRDQQCDAKWPSK</sequence>
<gene>
    <name evidence="2" type="primary">52</name>
    <name evidence="2" type="ORF">PBI_EAGLEEYE_52</name>
</gene>
<evidence type="ECO:0000256" key="1">
    <source>
        <dbReference type="SAM" id="MobiDB-lite"/>
    </source>
</evidence>
<evidence type="ECO:0000313" key="2">
    <source>
        <dbReference type="EMBL" id="AHG23832.1"/>
    </source>
</evidence>
<proteinExistence type="predicted"/>
<name>W0LN13_9CAUD</name>
<organism evidence="2 3">
    <name type="scientific">Mycobacterium phage EagleEye</name>
    <dbReference type="NCBI Taxonomy" id="1429759"/>
    <lineage>
        <taxon>Viruses</taxon>
        <taxon>Duplodnaviria</taxon>
        <taxon>Heunggongvirae</taxon>
        <taxon>Uroviricota</taxon>
        <taxon>Caudoviricetes</taxon>
        <taxon>Eagleeyevirus</taxon>
        <taxon>Eagleeyevirus eagleeye</taxon>
    </lineage>
</organism>
<feature type="region of interest" description="Disordered" evidence="1">
    <location>
        <begin position="1"/>
        <end position="47"/>
    </location>
</feature>
<reference evidence="2 3" key="1">
    <citation type="submission" date="2013-11" db="EMBL/GenBank/DDBJ databases">
        <authorList>
            <person name="Awa H."/>
            <person name="Bernal J.T."/>
            <person name="Coelho R.E."/>
            <person name="Culpepper S.C."/>
            <person name="Devaraju V.S."/>
            <person name="Higgins R.T."/>
            <person name="Husein A.J."/>
            <person name="Johnston E.M."/>
            <person name="Jung J.A."/>
            <person name="Kanani-Hendijani T.A."/>
            <person name="Knapp R.E."/>
            <person name="Lepiocha N."/>
            <person name="McCarter A.J."/>
            <person name="Merlau P.R."/>
            <person name="Monfared M.S."/>
            <person name="Olney H.P."/>
            <person name="Pineda M.R."/>
            <person name="Pizzini S.E."/>
            <person name="Roberson D.J."/>
            <person name="Rodriguez J."/>
            <person name="Simpson N.A."/>
            <person name="Stevens S.C."/>
            <person name="Stroub-Tahmassi C.A."/>
            <person name="Syed N."/>
            <person name="Torres S.E."/>
            <person name="Townsend C.W."/>
            <person name="White X.E."/>
            <person name="Willette C.E."/>
            <person name="Deming K.E."/>
            <person name="Simon S.E."/>
            <person name="Benjamin R.C."/>
            <person name="Hughes L.E."/>
            <person name="Hale R.H."/>
            <person name="Lamson-Kim T."/>
            <person name="Visi D.H."/>
            <person name="Allen M.S."/>
            <person name="Bradley K.W."/>
            <person name="Clarke D.Q."/>
            <person name="Lewis M.F."/>
            <person name="Barker L.P."/>
            <person name="Bailey C."/>
            <person name="Asai D.J."/>
            <person name="Garber M.L."/>
            <person name="Bowman C.A."/>
            <person name="Russell D.A."/>
            <person name="Pope W.H."/>
            <person name="Jacobs-Sera D."/>
            <person name="Hendrix R.W."/>
            <person name="Hatfull G.F."/>
        </authorList>
    </citation>
    <scope>NUCLEOTIDE SEQUENCE [LARGE SCALE GENOMIC DNA]</scope>
</reference>